<dbReference type="InterPro" id="IPR027417">
    <property type="entry name" value="P-loop_NTPase"/>
</dbReference>
<gene>
    <name evidence="1" type="ordered locus">KRH_09190</name>
</gene>
<reference evidence="1 2" key="1">
    <citation type="journal article" date="2008" name="J. Bacteriol.">
        <title>Complete genome sequence of the soil actinomycete Kocuria rhizophila.</title>
        <authorList>
            <person name="Takarada H."/>
            <person name="Sekine M."/>
            <person name="Kosugi H."/>
            <person name="Matsuo Y."/>
            <person name="Fujisawa T."/>
            <person name="Omata S."/>
            <person name="Kishi E."/>
            <person name="Shimizu A."/>
            <person name="Tsukatani N."/>
            <person name="Tanikawa S."/>
            <person name="Fujita N."/>
            <person name="Harayama S."/>
        </authorList>
    </citation>
    <scope>NUCLEOTIDE SEQUENCE [LARGE SCALE GENOMIC DNA]</scope>
    <source>
        <strain evidence="2">ATCC 9341 / DSM 348 / NBRC 103217 / DC2201</strain>
    </source>
</reference>
<dbReference type="eggNOG" id="COG0467">
    <property type="taxonomic scope" value="Bacteria"/>
</dbReference>
<accession>B2GLH3</accession>
<dbReference type="OrthoDB" id="4934928at2"/>
<dbReference type="Proteomes" id="UP000008838">
    <property type="component" value="Chromosome"/>
</dbReference>
<evidence type="ECO:0000313" key="1">
    <source>
        <dbReference type="EMBL" id="BAG29266.1"/>
    </source>
</evidence>
<proteinExistence type="predicted"/>
<dbReference type="RefSeq" id="WP_012397987.1">
    <property type="nucleotide sequence ID" value="NC_010617.1"/>
</dbReference>
<evidence type="ECO:0000313" key="2">
    <source>
        <dbReference type="Proteomes" id="UP000008838"/>
    </source>
</evidence>
<sequence>MTVEPFADFPESAEFKEPDPAVARERMVINEMERMQIREEARRRIAAESSTVSELPALSTLADRLAAPRTRPRWRIQDMWPAGGRINLVGAPKAGKTTMTTNVVRALVDGGQFLGKYTTEAVPDCEGPAVVVFDFEMTEDMLLDWYEDAGITNTHKVETVLLNGLGSGFDFTNPAVRAELVNRYGGAHTYILDPVGPLLASLGLDENSNSDVQRLLTAWDEFVRELGGQESMVTMHAGHNGERARGASAFLGSCSAVWTLMREGEEPGAPRFLKTMGRIEGMPKTRLAVQGRTLTILGHLTPEKIADAKGEQILDYLATVCVWQGRDRIRSKVGGSQPTVTQALRELVDSEQVLHDNKKGYGLPHWSS</sequence>
<dbReference type="KEGG" id="krh:KRH_09190"/>
<dbReference type="HOGENOM" id="CLU_751808_0_0_11"/>
<dbReference type="Gene3D" id="3.40.50.300">
    <property type="entry name" value="P-loop containing nucleotide triphosphate hydrolases"/>
    <property type="match status" value="1"/>
</dbReference>
<dbReference type="STRING" id="378753.KRH_09190"/>
<protein>
    <submittedName>
        <fullName evidence="1">Uncharacterized protein</fullName>
    </submittedName>
</protein>
<dbReference type="EMBL" id="AP009152">
    <property type="protein sequence ID" value="BAG29266.1"/>
    <property type="molecule type" value="Genomic_DNA"/>
</dbReference>
<dbReference type="SUPFAM" id="SSF52540">
    <property type="entry name" value="P-loop containing nucleoside triphosphate hydrolases"/>
    <property type="match status" value="1"/>
</dbReference>
<keyword evidence="2" id="KW-1185">Reference proteome</keyword>
<name>B2GLH3_KOCRD</name>
<dbReference type="AlphaFoldDB" id="B2GLH3"/>
<dbReference type="Pfam" id="PF13481">
    <property type="entry name" value="AAA_25"/>
    <property type="match status" value="1"/>
</dbReference>
<organism evidence="1 2">
    <name type="scientific">Kocuria rhizophila (strain ATCC 9341 / DSM 348 / NBRC 103217 / DC2201)</name>
    <dbReference type="NCBI Taxonomy" id="378753"/>
    <lineage>
        <taxon>Bacteria</taxon>
        <taxon>Bacillati</taxon>
        <taxon>Actinomycetota</taxon>
        <taxon>Actinomycetes</taxon>
        <taxon>Micrococcales</taxon>
        <taxon>Micrococcaceae</taxon>
        <taxon>Kocuria</taxon>
    </lineage>
</organism>